<dbReference type="EMBL" id="JADKPN010000013">
    <property type="protein sequence ID" value="MBF4765127.1"/>
    <property type="molecule type" value="Genomic_DNA"/>
</dbReference>
<gene>
    <name evidence="3" type="ORF">ISU07_18510</name>
</gene>
<organism evidence="3 4">
    <name type="scientific">Nocardioides islandensis</name>
    <dbReference type="NCBI Taxonomy" id="433663"/>
    <lineage>
        <taxon>Bacteria</taxon>
        <taxon>Bacillati</taxon>
        <taxon>Actinomycetota</taxon>
        <taxon>Actinomycetes</taxon>
        <taxon>Propionibacteriales</taxon>
        <taxon>Nocardioidaceae</taxon>
        <taxon>Nocardioides</taxon>
    </lineage>
</organism>
<dbReference type="Proteomes" id="UP000640489">
    <property type="component" value="Unassembled WGS sequence"/>
</dbReference>
<keyword evidence="4" id="KW-1185">Reference proteome</keyword>
<sequence length="161" mass="17884">MPETRTRPRQARARIPDAPRPDLPDQVMMPLLDRIVRQSLDEDYQVVARREAQRQARRPAGRRAAPVGPPRVRPRRVAAAVMAVFGVLVAIAAVQTSKRAPETNAIDVIGDPHGLHQAMVFKDGPFDQLRDDGAAVEITELETIDIESVVESDRPEFAQPE</sequence>
<feature type="transmembrane region" description="Helical" evidence="2">
    <location>
        <begin position="77"/>
        <end position="94"/>
    </location>
</feature>
<evidence type="ECO:0000256" key="2">
    <source>
        <dbReference type="SAM" id="Phobius"/>
    </source>
</evidence>
<dbReference type="RefSeq" id="WP_194708316.1">
    <property type="nucleotide sequence ID" value="NZ_JADKPN010000013.1"/>
</dbReference>
<feature type="region of interest" description="Disordered" evidence="1">
    <location>
        <begin position="1"/>
        <end position="25"/>
    </location>
</feature>
<feature type="region of interest" description="Disordered" evidence="1">
    <location>
        <begin position="50"/>
        <end position="71"/>
    </location>
</feature>
<name>A0A930VIG7_9ACTN</name>
<evidence type="ECO:0000313" key="3">
    <source>
        <dbReference type="EMBL" id="MBF4765127.1"/>
    </source>
</evidence>
<comment type="caution">
    <text evidence="3">The sequence shown here is derived from an EMBL/GenBank/DDBJ whole genome shotgun (WGS) entry which is preliminary data.</text>
</comment>
<keyword evidence="2" id="KW-0812">Transmembrane</keyword>
<dbReference type="Gene3D" id="3.30.70.1880">
    <property type="entry name" value="Protein of unknown function DUF881"/>
    <property type="match status" value="1"/>
</dbReference>
<keyword evidence="2" id="KW-1133">Transmembrane helix</keyword>
<evidence type="ECO:0000313" key="4">
    <source>
        <dbReference type="Proteomes" id="UP000640489"/>
    </source>
</evidence>
<evidence type="ECO:0000256" key="1">
    <source>
        <dbReference type="SAM" id="MobiDB-lite"/>
    </source>
</evidence>
<reference evidence="3" key="1">
    <citation type="submission" date="2020-11" db="EMBL/GenBank/DDBJ databases">
        <title>Nocardioides sp. nov., isolated from Soil of Cynanchum wilfordii Hemsley rhizosphere.</title>
        <authorList>
            <person name="Lee J.-S."/>
            <person name="Suh M.K."/>
            <person name="Kim J.-S."/>
        </authorList>
    </citation>
    <scope>NUCLEOTIDE SEQUENCE</scope>
    <source>
        <strain evidence="3">KCTC 19275</strain>
    </source>
</reference>
<protein>
    <submittedName>
        <fullName evidence="3">Uncharacterized protein</fullName>
    </submittedName>
</protein>
<proteinExistence type="predicted"/>
<keyword evidence="2" id="KW-0472">Membrane</keyword>
<feature type="compositionally biased region" description="Basic and acidic residues" evidence="1">
    <location>
        <begin position="14"/>
        <end position="23"/>
    </location>
</feature>
<accession>A0A930VIG7</accession>
<dbReference type="AlphaFoldDB" id="A0A930VIG7"/>